<comment type="caution">
    <text evidence="1">The sequence shown here is derived from an EMBL/GenBank/DDBJ whole genome shotgun (WGS) entry which is preliminary data.</text>
</comment>
<protein>
    <recommendedName>
        <fullName evidence="3">Mycothiol-dependent maleylpyruvate isomerase metal-binding domain-containing protein</fullName>
    </recommendedName>
</protein>
<keyword evidence="2" id="KW-1185">Reference proteome</keyword>
<dbReference type="EMBL" id="JBHTCS010000016">
    <property type="protein sequence ID" value="MFC7448971.1"/>
    <property type="molecule type" value="Genomic_DNA"/>
</dbReference>
<accession>A0ABW2RZL0</accession>
<organism evidence="1 2">
    <name type="scientific">Rhodococcus daqingensis</name>
    <dbReference type="NCBI Taxonomy" id="2479363"/>
    <lineage>
        <taxon>Bacteria</taxon>
        <taxon>Bacillati</taxon>
        <taxon>Actinomycetota</taxon>
        <taxon>Actinomycetes</taxon>
        <taxon>Mycobacteriales</taxon>
        <taxon>Nocardiaceae</taxon>
        <taxon>Rhodococcus</taxon>
    </lineage>
</organism>
<name>A0ABW2RZL0_9NOCA</name>
<dbReference type="InterPro" id="IPR034660">
    <property type="entry name" value="DinB/YfiT-like"/>
</dbReference>
<evidence type="ECO:0000313" key="2">
    <source>
        <dbReference type="Proteomes" id="UP001596484"/>
    </source>
</evidence>
<dbReference type="Proteomes" id="UP001596484">
    <property type="component" value="Unassembled WGS sequence"/>
</dbReference>
<gene>
    <name evidence="1" type="ORF">ACFQS9_13830</name>
</gene>
<sequence>MSLTRTTREELADRCGVAFSRFLDLSSATPADIRVGDGAWSAADVATHVLTVFRRYNDRDLTSRQGLSSSVAGLHEQNDAELRALAAVSHGQVLEELRTEWGRFALQDMDMDGVYPFHCGGTIDGYGGWGNMLGELLIHGYDIAMAAGRPWPLDDRDAVLILNGVFQVAPGFVDPARTAGVVARVEFRVPGGDPQVLAIDHGRCGVEEARRAGVRPDVVIGGPAPGLLLSLYQRIGVLAAARRGVLIRGGRRPWLALRLTQWFPAF</sequence>
<evidence type="ECO:0000313" key="1">
    <source>
        <dbReference type="EMBL" id="MFC7448971.1"/>
    </source>
</evidence>
<evidence type="ECO:0008006" key="3">
    <source>
        <dbReference type="Google" id="ProtNLM"/>
    </source>
</evidence>
<dbReference type="RefSeq" id="WP_378405558.1">
    <property type="nucleotide sequence ID" value="NZ_JBHTCS010000016.1"/>
</dbReference>
<dbReference type="SUPFAM" id="SSF109854">
    <property type="entry name" value="DinB/YfiT-like putative metalloenzymes"/>
    <property type="match status" value="1"/>
</dbReference>
<reference evidence="2" key="1">
    <citation type="journal article" date="2019" name="Int. J. Syst. Evol. Microbiol.">
        <title>The Global Catalogue of Microorganisms (GCM) 10K type strain sequencing project: providing services to taxonomists for standard genome sequencing and annotation.</title>
        <authorList>
            <consortium name="The Broad Institute Genomics Platform"/>
            <consortium name="The Broad Institute Genome Sequencing Center for Infectious Disease"/>
            <person name="Wu L."/>
            <person name="Ma J."/>
        </authorList>
    </citation>
    <scope>NUCLEOTIDE SEQUENCE [LARGE SCALE GENOMIC DNA]</scope>
    <source>
        <strain evidence="2">ICMP 19430</strain>
    </source>
</reference>
<proteinExistence type="predicted"/>